<protein>
    <recommendedName>
        <fullName evidence="4">Ketopantoate reductase</fullName>
    </recommendedName>
</protein>
<evidence type="ECO:0008006" key="4">
    <source>
        <dbReference type="Google" id="ProtNLM"/>
    </source>
</evidence>
<dbReference type="Proteomes" id="UP001334732">
    <property type="component" value="Chromosome"/>
</dbReference>
<dbReference type="EMBL" id="CP141769">
    <property type="protein sequence ID" value="WRS39460.1"/>
    <property type="molecule type" value="Genomic_DNA"/>
</dbReference>
<organism evidence="2 3">
    <name type="scientific">Thiobacillus sedimenti</name>
    <dbReference type="NCBI Taxonomy" id="3110231"/>
    <lineage>
        <taxon>Bacteria</taxon>
        <taxon>Pseudomonadati</taxon>
        <taxon>Pseudomonadota</taxon>
        <taxon>Betaproteobacteria</taxon>
        <taxon>Nitrosomonadales</taxon>
        <taxon>Thiobacillaceae</taxon>
        <taxon>Thiobacillus</taxon>
    </lineage>
</organism>
<feature type="region of interest" description="Disordered" evidence="1">
    <location>
        <begin position="1"/>
        <end position="21"/>
    </location>
</feature>
<proteinExistence type="predicted"/>
<dbReference type="RefSeq" id="WP_324779991.1">
    <property type="nucleotide sequence ID" value="NZ_CP141769.1"/>
</dbReference>
<gene>
    <name evidence="2" type="ORF">VA613_00920</name>
</gene>
<dbReference type="Gene3D" id="3.40.50.720">
    <property type="entry name" value="NAD(P)-binding Rossmann-like Domain"/>
    <property type="match status" value="1"/>
</dbReference>
<reference evidence="2 3" key="1">
    <citation type="submission" date="2023-12" db="EMBL/GenBank/DDBJ databases">
        <title>Thiobacillus sedimentum sp. nov., a chemolithoautotrophic sulfur-oxidizing bacterium isolated from freshwater sediment.</title>
        <authorList>
            <person name="Luo J."/>
            <person name="Dai C."/>
        </authorList>
    </citation>
    <scope>NUCLEOTIDE SEQUENCE [LARGE SCALE GENOMIC DNA]</scope>
    <source>
        <strain evidence="2 3">SCUT-2</strain>
    </source>
</reference>
<evidence type="ECO:0000313" key="2">
    <source>
        <dbReference type="EMBL" id="WRS39460.1"/>
    </source>
</evidence>
<feature type="compositionally biased region" description="Pro residues" evidence="1">
    <location>
        <begin position="1"/>
        <end position="10"/>
    </location>
</feature>
<accession>A0ABZ1CKG7</accession>
<keyword evidence="3" id="KW-1185">Reference proteome</keyword>
<sequence>MTSDPLPNPLPRAGEGGNDALRAPKPVNEVVVIGLGQLGRVFAGGLLRSGHTVIPVNRGDDLFTVAHAHPDPELVLVAVAENDLHTVLAAMPGAWRPRVALIQNELLPRDWAQYHYADPTVISVWFEKKKGTDAKPLIPSPVAGPGAALLCRALASIDLPCREVAPGAEMLFELVRKNVYILTTNIAGLKTGGTVSELWEKHEAFARQVANEVIDIQDALTGVAHDRKKLIAGMLEAFDGDPNHGCTGRSAPARLARALAHADHFGLAVPTLRSLAA</sequence>
<evidence type="ECO:0000313" key="3">
    <source>
        <dbReference type="Proteomes" id="UP001334732"/>
    </source>
</evidence>
<name>A0ABZ1CKG7_9PROT</name>
<dbReference type="SUPFAM" id="SSF51735">
    <property type="entry name" value="NAD(P)-binding Rossmann-fold domains"/>
    <property type="match status" value="1"/>
</dbReference>
<dbReference type="InterPro" id="IPR036291">
    <property type="entry name" value="NAD(P)-bd_dom_sf"/>
</dbReference>
<evidence type="ECO:0000256" key="1">
    <source>
        <dbReference type="SAM" id="MobiDB-lite"/>
    </source>
</evidence>